<dbReference type="Proteomes" id="UP000324222">
    <property type="component" value="Unassembled WGS sequence"/>
</dbReference>
<protein>
    <submittedName>
        <fullName evidence="1">Uncharacterized protein</fullName>
    </submittedName>
</protein>
<dbReference type="EMBL" id="VSRR010015304">
    <property type="protein sequence ID" value="MPC58036.1"/>
    <property type="molecule type" value="Genomic_DNA"/>
</dbReference>
<accession>A0A5B7GKH2</accession>
<evidence type="ECO:0000313" key="1">
    <source>
        <dbReference type="EMBL" id="MPC58036.1"/>
    </source>
</evidence>
<reference evidence="1 2" key="1">
    <citation type="submission" date="2019-05" db="EMBL/GenBank/DDBJ databases">
        <title>Another draft genome of Portunus trituberculatus and its Hox gene families provides insights of decapod evolution.</title>
        <authorList>
            <person name="Jeong J.-H."/>
            <person name="Song I."/>
            <person name="Kim S."/>
            <person name="Choi T."/>
            <person name="Kim D."/>
            <person name="Ryu S."/>
            <person name="Kim W."/>
        </authorList>
    </citation>
    <scope>NUCLEOTIDE SEQUENCE [LARGE SCALE GENOMIC DNA]</scope>
    <source>
        <tissue evidence="1">Muscle</tissue>
    </source>
</reference>
<proteinExistence type="predicted"/>
<sequence length="128" mass="14668">MEIMAVMTVTKSHRHFTIRQDNEYSDTTTTTTTTVTTALNHAPHKHQGVREPICRSAAGELRREVNRREEARSGEGLRGERHDHLGLLHTSLTRECLGKRGCTGRVFEVPRPDIKQRRRHHSRPPAIM</sequence>
<evidence type="ECO:0000313" key="2">
    <source>
        <dbReference type="Proteomes" id="UP000324222"/>
    </source>
</evidence>
<dbReference type="AlphaFoldDB" id="A0A5B7GKH2"/>
<organism evidence="1 2">
    <name type="scientific">Portunus trituberculatus</name>
    <name type="common">Swimming crab</name>
    <name type="synonym">Neptunus trituberculatus</name>
    <dbReference type="NCBI Taxonomy" id="210409"/>
    <lineage>
        <taxon>Eukaryota</taxon>
        <taxon>Metazoa</taxon>
        <taxon>Ecdysozoa</taxon>
        <taxon>Arthropoda</taxon>
        <taxon>Crustacea</taxon>
        <taxon>Multicrustacea</taxon>
        <taxon>Malacostraca</taxon>
        <taxon>Eumalacostraca</taxon>
        <taxon>Eucarida</taxon>
        <taxon>Decapoda</taxon>
        <taxon>Pleocyemata</taxon>
        <taxon>Brachyura</taxon>
        <taxon>Eubrachyura</taxon>
        <taxon>Portunoidea</taxon>
        <taxon>Portunidae</taxon>
        <taxon>Portuninae</taxon>
        <taxon>Portunus</taxon>
    </lineage>
</organism>
<keyword evidence="2" id="KW-1185">Reference proteome</keyword>
<gene>
    <name evidence="1" type="ORF">E2C01_052028</name>
</gene>
<comment type="caution">
    <text evidence="1">The sequence shown here is derived from an EMBL/GenBank/DDBJ whole genome shotgun (WGS) entry which is preliminary data.</text>
</comment>
<name>A0A5B7GKH2_PORTR</name>